<sequence>MASKELPTILLLPGAFTTPACYDWLAPHLEKAEYPISRARLISTNPPDDPTTYTAEREGSNLLNEYLLPLIDAGKDVVVFAHSFGATSCSGASKHLSKKSRESKGLKGGVVGLVYIATCFPHEGISQFGVLGTELPPFCKPDFPQPGFLVFDPAIDTLYHDVKDASLQKTLGEGHLPQAIACFETPVKDPLWSDPELDGRRVYLLTKGDKVFPPEAQPVLLQGSGVNWDVKEIEGGHCAFIQEAEAVAKATLESITKWV</sequence>
<comment type="caution">
    <text evidence="2">The sequence shown here is derived from an EMBL/GenBank/DDBJ whole genome shotgun (WGS) entry which is preliminary data.</text>
</comment>
<dbReference type="Gene3D" id="3.40.50.1820">
    <property type="entry name" value="alpha/beta hydrolase"/>
    <property type="match status" value="1"/>
</dbReference>
<organism evidence="2 3">
    <name type="scientific">Zasmidium cellare</name>
    <name type="common">Wine cellar mold</name>
    <name type="synonym">Racodium cellare</name>
    <dbReference type="NCBI Taxonomy" id="395010"/>
    <lineage>
        <taxon>Eukaryota</taxon>
        <taxon>Fungi</taxon>
        <taxon>Dikarya</taxon>
        <taxon>Ascomycota</taxon>
        <taxon>Pezizomycotina</taxon>
        <taxon>Dothideomycetes</taxon>
        <taxon>Dothideomycetidae</taxon>
        <taxon>Mycosphaerellales</taxon>
        <taxon>Mycosphaerellaceae</taxon>
        <taxon>Zasmidium</taxon>
    </lineage>
</organism>
<gene>
    <name evidence="2" type="ORF">PRZ48_014581</name>
</gene>
<dbReference type="InterPro" id="IPR052897">
    <property type="entry name" value="Sec-Metab_Biosynth_Hydrolase"/>
</dbReference>
<keyword evidence="3" id="KW-1185">Reference proteome</keyword>
<dbReference type="Proteomes" id="UP001305779">
    <property type="component" value="Unassembled WGS sequence"/>
</dbReference>
<evidence type="ECO:0000313" key="2">
    <source>
        <dbReference type="EMBL" id="KAK4494283.1"/>
    </source>
</evidence>
<dbReference type="Pfam" id="PF12697">
    <property type="entry name" value="Abhydrolase_6"/>
    <property type="match status" value="1"/>
</dbReference>
<feature type="domain" description="AB hydrolase-1" evidence="1">
    <location>
        <begin position="9"/>
        <end position="250"/>
    </location>
</feature>
<dbReference type="InterPro" id="IPR029058">
    <property type="entry name" value="AB_hydrolase_fold"/>
</dbReference>
<reference evidence="2 3" key="1">
    <citation type="journal article" date="2023" name="G3 (Bethesda)">
        <title>A chromosome-level genome assembly of Zasmidium syzygii isolated from banana leaves.</title>
        <authorList>
            <person name="van Westerhoven A.C."/>
            <person name="Mehrabi R."/>
            <person name="Talebi R."/>
            <person name="Steentjes M.B.F."/>
            <person name="Corcolon B."/>
            <person name="Chong P.A."/>
            <person name="Kema G.H.J."/>
            <person name="Seidl M.F."/>
        </authorList>
    </citation>
    <scope>NUCLEOTIDE SEQUENCE [LARGE SCALE GENOMIC DNA]</scope>
    <source>
        <strain evidence="2 3">P124</strain>
    </source>
</reference>
<evidence type="ECO:0000259" key="1">
    <source>
        <dbReference type="Pfam" id="PF12697"/>
    </source>
</evidence>
<name>A0ABR0DYM8_ZASCE</name>
<protein>
    <recommendedName>
        <fullName evidence="1">AB hydrolase-1 domain-containing protein</fullName>
    </recommendedName>
</protein>
<evidence type="ECO:0000313" key="3">
    <source>
        <dbReference type="Proteomes" id="UP001305779"/>
    </source>
</evidence>
<proteinExistence type="predicted"/>
<dbReference type="PANTHER" id="PTHR37017:SF8">
    <property type="entry name" value="AB HYDROLASE-1 DOMAIN-CONTAINING PROTEIN"/>
    <property type="match status" value="1"/>
</dbReference>
<dbReference type="InterPro" id="IPR000073">
    <property type="entry name" value="AB_hydrolase_1"/>
</dbReference>
<dbReference type="PANTHER" id="PTHR37017">
    <property type="entry name" value="AB HYDROLASE-1 DOMAIN-CONTAINING PROTEIN-RELATED"/>
    <property type="match status" value="1"/>
</dbReference>
<accession>A0ABR0DYM8</accession>
<dbReference type="SUPFAM" id="SSF53474">
    <property type="entry name" value="alpha/beta-Hydrolases"/>
    <property type="match status" value="1"/>
</dbReference>
<dbReference type="EMBL" id="JAXOVC010000014">
    <property type="protein sequence ID" value="KAK4494283.1"/>
    <property type="molecule type" value="Genomic_DNA"/>
</dbReference>